<dbReference type="AlphaFoldDB" id="A0A8X6JGL5"/>
<dbReference type="EMBL" id="BMAO01018566">
    <property type="protein sequence ID" value="GFR24413.1"/>
    <property type="molecule type" value="Genomic_DNA"/>
</dbReference>
<organism evidence="1 2">
    <name type="scientific">Trichonephila clavata</name>
    <name type="common">Joro spider</name>
    <name type="synonym">Nephila clavata</name>
    <dbReference type="NCBI Taxonomy" id="2740835"/>
    <lineage>
        <taxon>Eukaryota</taxon>
        <taxon>Metazoa</taxon>
        <taxon>Ecdysozoa</taxon>
        <taxon>Arthropoda</taxon>
        <taxon>Chelicerata</taxon>
        <taxon>Arachnida</taxon>
        <taxon>Araneae</taxon>
        <taxon>Araneomorphae</taxon>
        <taxon>Entelegynae</taxon>
        <taxon>Araneoidea</taxon>
        <taxon>Nephilidae</taxon>
        <taxon>Trichonephila</taxon>
    </lineage>
</organism>
<sequence length="84" mass="9995">MKDHLTPQPSPPSVDHLRTTLRTVVYTVVCIDMKDILKNVERYHFDDEQSKEAYSNEIYALITEGHVIYRKLFKDEMDSRNDFF</sequence>
<evidence type="ECO:0000313" key="2">
    <source>
        <dbReference type="Proteomes" id="UP000887116"/>
    </source>
</evidence>
<name>A0A8X6JGL5_TRICU</name>
<protein>
    <submittedName>
        <fullName evidence="1">Uncharacterized protein</fullName>
    </submittedName>
</protein>
<evidence type="ECO:0000313" key="1">
    <source>
        <dbReference type="EMBL" id="GFR24413.1"/>
    </source>
</evidence>
<accession>A0A8X6JGL5</accession>
<comment type="caution">
    <text evidence="1">The sequence shown here is derived from an EMBL/GenBank/DDBJ whole genome shotgun (WGS) entry which is preliminary data.</text>
</comment>
<gene>
    <name evidence="1" type="ORF">TNCT_610241</name>
</gene>
<keyword evidence="2" id="KW-1185">Reference proteome</keyword>
<reference evidence="1" key="1">
    <citation type="submission" date="2020-07" db="EMBL/GenBank/DDBJ databases">
        <title>Multicomponent nature underlies the extraordinary mechanical properties of spider dragline silk.</title>
        <authorList>
            <person name="Kono N."/>
            <person name="Nakamura H."/>
            <person name="Mori M."/>
            <person name="Yoshida Y."/>
            <person name="Ohtoshi R."/>
            <person name="Malay A.D."/>
            <person name="Moran D.A.P."/>
            <person name="Tomita M."/>
            <person name="Numata K."/>
            <person name="Arakawa K."/>
        </authorList>
    </citation>
    <scope>NUCLEOTIDE SEQUENCE</scope>
</reference>
<proteinExistence type="predicted"/>
<dbReference type="Proteomes" id="UP000887116">
    <property type="component" value="Unassembled WGS sequence"/>
</dbReference>